<accession>A0A7M3V903</accession>
<dbReference type="RefSeq" id="WP_193113667.1">
    <property type="nucleotide sequence ID" value="NZ_CP041165.1"/>
</dbReference>
<gene>
    <name evidence="1" type="ORF">FJR03_00155</name>
</gene>
<protein>
    <recommendedName>
        <fullName evidence="3">GGDEF domain-containing protein</fullName>
    </recommendedName>
</protein>
<keyword evidence="2" id="KW-1185">Reference proteome</keyword>
<organism evidence="1 2">
    <name type="scientific">Sulfurimonas marina</name>
    <dbReference type="NCBI Taxonomy" id="2590551"/>
    <lineage>
        <taxon>Bacteria</taxon>
        <taxon>Pseudomonadati</taxon>
        <taxon>Campylobacterota</taxon>
        <taxon>Epsilonproteobacteria</taxon>
        <taxon>Campylobacterales</taxon>
        <taxon>Sulfurimonadaceae</taxon>
        <taxon>Sulfurimonas</taxon>
    </lineage>
</organism>
<dbReference type="EMBL" id="CP041165">
    <property type="protein sequence ID" value="QOP40236.1"/>
    <property type="molecule type" value="Genomic_DNA"/>
</dbReference>
<dbReference type="AlphaFoldDB" id="A0A7M3V903"/>
<name>A0A7M3V903_9BACT</name>
<proteinExistence type="predicted"/>
<dbReference type="KEGG" id="smax:FJR03_00155"/>
<evidence type="ECO:0000313" key="1">
    <source>
        <dbReference type="EMBL" id="QOP40236.1"/>
    </source>
</evidence>
<dbReference type="Proteomes" id="UP000593910">
    <property type="component" value="Chromosome"/>
</dbReference>
<sequence>MAGVHFSFDNFKQLVELNIGIADRLDENRAERFTILYCDFSSIAPEVVNSSLQTVLRTSDAVVNKGNDYYCVLPYTDQYGAVSVREIFEEFFDKSVASTTVSYPADGENVKELFESLKENGKTRLKKDLQLI</sequence>
<evidence type="ECO:0000313" key="2">
    <source>
        <dbReference type="Proteomes" id="UP000593910"/>
    </source>
</evidence>
<reference evidence="1 2" key="1">
    <citation type="submission" date="2019-06" db="EMBL/GenBank/DDBJ databases">
        <title>Sulfurimonas gotlandica sp. nov., a chemoautotrophic and psychrotolerant epsilonproteobacterium isolated from a pelagic redoxcline, and an emended description of the genus Sulfurimonas.</title>
        <authorList>
            <person name="Wang S."/>
            <person name="Jiang L."/>
            <person name="Shao Z."/>
        </authorList>
    </citation>
    <scope>NUCLEOTIDE SEQUENCE [LARGE SCALE GENOMIC DNA]</scope>
    <source>
        <strain evidence="1 2">B2</strain>
    </source>
</reference>
<evidence type="ECO:0008006" key="3">
    <source>
        <dbReference type="Google" id="ProtNLM"/>
    </source>
</evidence>